<reference evidence="1" key="1">
    <citation type="submission" date="2014-09" db="EMBL/GenBank/DDBJ databases">
        <authorList>
            <person name="Magalhaes I.L.F."/>
            <person name="Oliveira U."/>
            <person name="Santos F.R."/>
            <person name="Vidigal T.H.D.A."/>
            <person name="Brescovit A.D."/>
            <person name="Santos A.J."/>
        </authorList>
    </citation>
    <scope>NUCLEOTIDE SEQUENCE</scope>
    <source>
        <tissue evidence="1">Shoot tissue taken approximately 20 cm above the soil surface</tissue>
    </source>
</reference>
<sequence length="41" mass="4305">MLSESEVDSGQVQSLGSTFATCGIMNRTNNTAASIISKEEP</sequence>
<protein>
    <submittedName>
        <fullName evidence="1">Uncharacterized protein</fullName>
    </submittedName>
</protein>
<accession>A0A0A9T2A3</accession>
<name>A0A0A9T2A3_ARUDO</name>
<dbReference type="EMBL" id="GBRH01233693">
    <property type="protein sequence ID" value="JAD64202.1"/>
    <property type="molecule type" value="Transcribed_RNA"/>
</dbReference>
<reference evidence="1" key="2">
    <citation type="journal article" date="2015" name="Data Brief">
        <title>Shoot transcriptome of the giant reed, Arundo donax.</title>
        <authorList>
            <person name="Barrero R.A."/>
            <person name="Guerrero F.D."/>
            <person name="Moolhuijzen P."/>
            <person name="Goolsby J.A."/>
            <person name="Tidwell J."/>
            <person name="Bellgard S.E."/>
            <person name="Bellgard M.I."/>
        </authorList>
    </citation>
    <scope>NUCLEOTIDE SEQUENCE</scope>
    <source>
        <tissue evidence="1">Shoot tissue taken approximately 20 cm above the soil surface</tissue>
    </source>
</reference>
<dbReference type="AlphaFoldDB" id="A0A0A9T2A3"/>
<evidence type="ECO:0000313" key="1">
    <source>
        <dbReference type="EMBL" id="JAD64202.1"/>
    </source>
</evidence>
<organism evidence="1">
    <name type="scientific">Arundo donax</name>
    <name type="common">Giant reed</name>
    <name type="synonym">Donax arundinaceus</name>
    <dbReference type="NCBI Taxonomy" id="35708"/>
    <lineage>
        <taxon>Eukaryota</taxon>
        <taxon>Viridiplantae</taxon>
        <taxon>Streptophyta</taxon>
        <taxon>Embryophyta</taxon>
        <taxon>Tracheophyta</taxon>
        <taxon>Spermatophyta</taxon>
        <taxon>Magnoliopsida</taxon>
        <taxon>Liliopsida</taxon>
        <taxon>Poales</taxon>
        <taxon>Poaceae</taxon>
        <taxon>PACMAD clade</taxon>
        <taxon>Arundinoideae</taxon>
        <taxon>Arundineae</taxon>
        <taxon>Arundo</taxon>
    </lineage>
</organism>
<proteinExistence type="predicted"/>